<keyword evidence="3" id="KW-1185">Reference proteome</keyword>
<reference evidence="3" key="1">
    <citation type="journal article" date="2019" name="Int. J. Syst. Evol. Microbiol.">
        <title>The Global Catalogue of Microorganisms (GCM) 10K type strain sequencing project: providing services to taxonomists for standard genome sequencing and annotation.</title>
        <authorList>
            <consortium name="The Broad Institute Genomics Platform"/>
            <consortium name="The Broad Institute Genome Sequencing Center for Infectious Disease"/>
            <person name="Wu L."/>
            <person name="Ma J."/>
        </authorList>
    </citation>
    <scope>NUCLEOTIDE SEQUENCE [LARGE SCALE GENOMIC DNA]</scope>
    <source>
        <strain evidence="3">JCM 18283</strain>
    </source>
</reference>
<protein>
    <submittedName>
        <fullName evidence="2">SDR family oxidoreductase</fullName>
    </submittedName>
</protein>
<name>A0ABP9FXI2_9SPHI</name>
<comment type="caution">
    <text evidence="2">The sequence shown here is derived from an EMBL/GenBank/DDBJ whole genome shotgun (WGS) entry which is preliminary data.</text>
</comment>
<evidence type="ECO:0000313" key="2">
    <source>
        <dbReference type="EMBL" id="GAA4920643.1"/>
    </source>
</evidence>
<dbReference type="Pfam" id="PF13460">
    <property type="entry name" value="NAD_binding_10"/>
    <property type="match status" value="1"/>
</dbReference>
<dbReference type="EMBL" id="BAABJI010000002">
    <property type="protein sequence ID" value="GAA4920643.1"/>
    <property type="molecule type" value="Genomic_DNA"/>
</dbReference>
<dbReference type="Proteomes" id="UP001501436">
    <property type="component" value="Unassembled WGS sequence"/>
</dbReference>
<evidence type="ECO:0000313" key="3">
    <source>
        <dbReference type="Proteomes" id="UP001501436"/>
    </source>
</evidence>
<dbReference type="PANTHER" id="PTHR48079:SF6">
    <property type="entry name" value="NAD(P)-BINDING DOMAIN-CONTAINING PROTEIN-RELATED"/>
    <property type="match status" value="1"/>
</dbReference>
<dbReference type="RefSeq" id="WP_345331600.1">
    <property type="nucleotide sequence ID" value="NZ_BAABJI010000002.1"/>
</dbReference>
<evidence type="ECO:0000259" key="1">
    <source>
        <dbReference type="Pfam" id="PF13460"/>
    </source>
</evidence>
<feature type="domain" description="NAD(P)-binding" evidence="1">
    <location>
        <begin position="13"/>
        <end position="167"/>
    </location>
</feature>
<dbReference type="InterPro" id="IPR051783">
    <property type="entry name" value="NAD(P)-dependent_oxidoreduct"/>
</dbReference>
<dbReference type="CDD" id="cd05266">
    <property type="entry name" value="SDR_a4"/>
    <property type="match status" value="1"/>
</dbReference>
<proteinExistence type="predicted"/>
<dbReference type="InterPro" id="IPR016040">
    <property type="entry name" value="NAD(P)-bd_dom"/>
</dbReference>
<organism evidence="2 3">
    <name type="scientific">Mucilaginibacter defluvii</name>
    <dbReference type="NCBI Taxonomy" id="1196019"/>
    <lineage>
        <taxon>Bacteria</taxon>
        <taxon>Pseudomonadati</taxon>
        <taxon>Bacteroidota</taxon>
        <taxon>Sphingobacteriia</taxon>
        <taxon>Sphingobacteriales</taxon>
        <taxon>Sphingobacteriaceae</taxon>
        <taxon>Mucilaginibacter</taxon>
    </lineage>
</organism>
<dbReference type="PANTHER" id="PTHR48079">
    <property type="entry name" value="PROTEIN YEEZ"/>
    <property type="match status" value="1"/>
</dbReference>
<sequence length="268" mass="29191">MSKGKTISILGCGWYGLALARQLVKAGYSVKGSTTSTEKLKLLREQGIEPFLIDAGDEQNALNPLFFESKILVIAIPPRVRSGNGENYIPQIKNIIKAAKASATVDHVIYISSTGVYGDNNGVVTEMDPPKPSTESGRVLLVAEELLTNASGFTTTIIRFGGLFGPSRDAGRFFAGKTNMPNGKAPINMIHLDDCLGITEAILTREGFGHIYNAASPEHPAKSSFYTHAAERADLPRPKFIDELNEWKQVDSVNVPQLLNYNFKHSLI</sequence>
<gene>
    <name evidence="2" type="ORF">GCM10023313_25530</name>
</gene>
<dbReference type="SUPFAM" id="SSF51735">
    <property type="entry name" value="NAD(P)-binding Rossmann-fold domains"/>
    <property type="match status" value="1"/>
</dbReference>
<dbReference type="Gene3D" id="3.40.50.720">
    <property type="entry name" value="NAD(P)-binding Rossmann-like Domain"/>
    <property type="match status" value="1"/>
</dbReference>
<dbReference type="InterPro" id="IPR036291">
    <property type="entry name" value="NAD(P)-bd_dom_sf"/>
</dbReference>
<accession>A0ABP9FXI2</accession>